<dbReference type="AlphaFoldDB" id="A0A1Y6FLG6"/>
<gene>
    <name evidence="2" type="ORF">SAMN06297468_3004</name>
</gene>
<organism evidence="2 3">
    <name type="scientific">Altererythrobacter xiamenensis</name>
    <dbReference type="NCBI Taxonomy" id="1316679"/>
    <lineage>
        <taxon>Bacteria</taxon>
        <taxon>Pseudomonadati</taxon>
        <taxon>Pseudomonadota</taxon>
        <taxon>Alphaproteobacteria</taxon>
        <taxon>Sphingomonadales</taxon>
        <taxon>Erythrobacteraceae</taxon>
        <taxon>Altererythrobacter</taxon>
    </lineage>
</organism>
<sequence>MIQALATGCILIAAGWLAFAAGVMAFAPARAQRALAAMASTPTIHFGEHIVRALVGVAMVIRADYSKAPLFFEWGGWFIIASSILIMLAPRRWHHNYAQWWAERIPPIAYRLLALPTLFFAGWFAYASL</sequence>
<dbReference type="OrthoDB" id="7632268at2"/>
<evidence type="ECO:0000256" key="1">
    <source>
        <dbReference type="SAM" id="Phobius"/>
    </source>
</evidence>
<dbReference type="EMBL" id="FXWG01000004">
    <property type="protein sequence ID" value="SMQ75854.1"/>
    <property type="molecule type" value="Genomic_DNA"/>
</dbReference>
<dbReference type="Proteomes" id="UP000194420">
    <property type="component" value="Unassembled WGS sequence"/>
</dbReference>
<evidence type="ECO:0000313" key="3">
    <source>
        <dbReference type="Proteomes" id="UP000194420"/>
    </source>
</evidence>
<keyword evidence="3" id="KW-1185">Reference proteome</keyword>
<evidence type="ECO:0000313" key="2">
    <source>
        <dbReference type="EMBL" id="SMQ75854.1"/>
    </source>
</evidence>
<dbReference type="RefSeq" id="WP_086438890.1">
    <property type="nucleotide sequence ID" value="NZ_FXWG01000004.1"/>
</dbReference>
<feature type="transmembrane region" description="Helical" evidence="1">
    <location>
        <begin position="108"/>
        <end position="126"/>
    </location>
</feature>
<feature type="transmembrane region" description="Helical" evidence="1">
    <location>
        <begin position="70"/>
        <end position="88"/>
    </location>
</feature>
<keyword evidence="1" id="KW-0812">Transmembrane</keyword>
<reference evidence="3" key="1">
    <citation type="submission" date="2017-04" db="EMBL/GenBank/DDBJ databases">
        <authorList>
            <person name="Varghese N."/>
            <person name="Submissions S."/>
        </authorList>
    </citation>
    <scope>NUCLEOTIDE SEQUENCE [LARGE SCALE GENOMIC DNA]</scope>
</reference>
<protein>
    <submittedName>
        <fullName evidence="2">Uncharacterized protein</fullName>
    </submittedName>
</protein>
<accession>A0A1Y6FLG6</accession>
<keyword evidence="1" id="KW-0472">Membrane</keyword>
<keyword evidence="1" id="KW-1133">Transmembrane helix</keyword>
<name>A0A1Y6FLG6_9SPHN</name>
<proteinExistence type="predicted"/>